<dbReference type="Proteomes" id="UP000229706">
    <property type="component" value="Unassembled WGS sequence"/>
</dbReference>
<gene>
    <name evidence="2" type="ORF">CO083_03010</name>
</gene>
<evidence type="ECO:0008006" key="4">
    <source>
        <dbReference type="Google" id="ProtNLM"/>
    </source>
</evidence>
<dbReference type="EMBL" id="PFTH01000114">
    <property type="protein sequence ID" value="PJB88197.1"/>
    <property type="molecule type" value="Genomic_DNA"/>
</dbReference>
<accession>A0A2M8DCQ2</accession>
<keyword evidence="1" id="KW-1133">Transmembrane helix</keyword>
<keyword evidence="1" id="KW-0812">Transmembrane</keyword>
<feature type="transmembrane region" description="Helical" evidence="1">
    <location>
        <begin position="12"/>
        <end position="31"/>
    </location>
</feature>
<keyword evidence="1" id="KW-0472">Membrane</keyword>
<comment type="caution">
    <text evidence="2">The sequence shown here is derived from an EMBL/GenBank/DDBJ whole genome shotgun (WGS) entry which is preliminary data.</text>
</comment>
<organism evidence="2 3">
    <name type="scientific">Candidatus Roizmanbacteria bacterium CG_4_9_14_0_8_um_filter_34_12</name>
    <dbReference type="NCBI Taxonomy" id="1974840"/>
    <lineage>
        <taxon>Bacteria</taxon>
        <taxon>Candidatus Roizmaniibacteriota</taxon>
    </lineage>
</organism>
<dbReference type="SUPFAM" id="SSF56281">
    <property type="entry name" value="Metallo-hydrolase/oxidoreductase"/>
    <property type="match status" value="1"/>
</dbReference>
<dbReference type="PANTHER" id="PTHR30619">
    <property type="entry name" value="DNA INTERNALIZATION/COMPETENCE PROTEIN COMEC/REC2"/>
    <property type="match status" value="1"/>
</dbReference>
<sequence>MHDSPIKIRDLILTLFFSLIILVCLFFLNYLDRTTKIVFCDVGQGDGAYIRIKNKIDIIIDAGPDRKILNCLGKYMPFWDRKIELAILSHPNTDHYNGFFYLLDRYHLDKFITVNSPMTSKTYKQLVKKIYEKKISYQFIETGDSFRVLNDDFIFYWPPKNFQSSQD</sequence>
<protein>
    <recommendedName>
        <fullName evidence="4">Metallo-beta-lactamase domain-containing protein</fullName>
    </recommendedName>
</protein>
<evidence type="ECO:0000256" key="1">
    <source>
        <dbReference type="SAM" id="Phobius"/>
    </source>
</evidence>
<dbReference type="PANTHER" id="PTHR30619:SF1">
    <property type="entry name" value="RECOMBINATION PROTEIN 2"/>
    <property type="match status" value="1"/>
</dbReference>
<evidence type="ECO:0000313" key="2">
    <source>
        <dbReference type="EMBL" id="PJB88197.1"/>
    </source>
</evidence>
<dbReference type="AlphaFoldDB" id="A0A2M8DCQ2"/>
<dbReference type="InterPro" id="IPR052159">
    <property type="entry name" value="Competence_DNA_uptake"/>
</dbReference>
<evidence type="ECO:0000313" key="3">
    <source>
        <dbReference type="Proteomes" id="UP000229706"/>
    </source>
</evidence>
<proteinExistence type="predicted"/>
<reference evidence="3" key="1">
    <citation type="submission" date="2017-09" db="EMBL/GenBank/DDBJ databases">
        <title>Depth-based differentiation of microbial function through sediment-hosted aquifers and enrichment of novel symbionts in the deep terrestrial subsurface.</title>
        <authorList>
            <person name="Probst A.J."/>
            <person name="Ladd B."/>
            <person name="Jarett J.K."/>
            <person name="Geller-Mcgrath D.E."/>
            <person name="Sieber C.M.K."/>
            <person name="Emerson J.B."/>
            <person name="Anantharaman K."/>
            <person name="Thomas B.C."/>
            <person name="Malmstrom R."/>
            <person name="Stieglmeier M."/>
            <person name="Klingl A."/>
            <person name="Woyke T."/>
            <person name="Ryan C.M."/>
            <person name="Banfield J.F."/>
        </authorList>
    </citation>
    <scope>NUCLEOTIDE SEQUENCE [LARGE SCALE GENOMIC DNA]</scope>
</reference>
<feature type="non-terminal residue" evidence="2">
    <location>
        <position position="167"/>
    </location>
</feature>
<dbReference type="Gene3D" id="3.60.15.10">
    <property type="entry name" value="Ribonuclease Z/Hydroxyacylglutathione hydrolase-like"/>
    <property type="match status" value="1"/>
</dbReference>
<dbReference type="InterPro" id="IPR036866">
    <property type="entry name" value="RibonucZ/Hydroxyglut_hydro"/>
</dbReference>
<name>A0A2M8DCQ2_9BACT</name>